<dbReference type="Proteomes" id="UP000051139">
    <property type="component" value="Unassembled WGS sequence"/>
</dbReference>
<evidence type="ECO:0000313" key="5">
    <source>
        <dbReference type="EMBL" id="KRN96848.1"/>
    </source>
</evidence>
<dbReference type="InterPro" id="IPR024455">
    <property type="entry name" value="Phage_capsid"/>
</dbReference>
<dbReference type="OrthoDB" id="64791at2"/>
<comment type="caution">
    <text evidence="5">The sequence shown here is derived from an EMBL/GenBank/DDBJ whole genome shotgun (WGS) entry which is preliminary data.</text>
</comment>
<proteinExistence type="predicted"/>
<keyword evidence="6" id="KW-1185">Reference proteome</keyword>
<evidence type="ECO:0000256" key="2">
    <source>
        <dbReference type="SAM" id="MobiDB-lite"/>
    </source>
</evidence>
<gene>
    <name evidence="4" type="primary">pi137</name>
    <name evidence="5" type="ORF">IV55_GL000716</name>
    <name evidence="4" type="ORF">LSI01_08260</name>
</gene>
<evidence type="ECO:0000259" key="3">
    <source>
        <dbReference type="Pfam" id="PF05065"/>
    </source>
</evidence>
<dbReference type="STRING" id="348151.IV55_GL000716"/>
<dbReference type="InterPro" id="IPR054612">
    <property type="entry name" value="Phage_capsid-like_C"/>
</dbReference>
<name>A0A0R2L676_9LACO</name>
<dbReference type="Pfam" id="PF05065">
    <property type="entry name" value="Phage_capsid"/>
    <property type="match status" value="1"/>
</dbReference>
<feature type="region of interest" description="Disordered" evidence="2">
    <location>
        <begin position="61"/>
        <end position="92"/>
    </location>
</feature>
<reference evidence="5 6" key="1">
    <citation type="journal article" date="2015" name="Genome Announc.">
        <title>Expanding the biotechnology potential of lactobacilli through comparative genomics of 213 strains and associated genera.</title>
        <authorList>
            <person name="Sun Z."/>
            <person name="Harris H.M."/>
            <person name="McCann A."/>
            <person name="Guo C."/>
            <person name="Argimon S."/>
            <person name="Zhang W."/>
            <person name="Yang X."/>
            <person name="Jeffery I.B."/>
            <person name="Cooney J.C."/>
            <person name="Kagawa T.F."/>
            <person name="Liu W."/>
            <person name="Song Y."/>
            <person name="Salvetti E."/>
            <person name="Wrobel A."/>
            <person name="Rasinkangas P."/>
            <person name="Parkhill J."/>
            <person name="Rea M.C."/>
            <person name="O'Sullivan O."/>
            <person name="Ritari J."/>
            <person name="Douillard F.P."/>
            <person name="Paul Ross R."/>
            <person name="Yang R."/>
            <person name="Briner A.E."/>
            <person name="Felis G.E."/>
            <person name="de Vos W.M."/>
            <person name="Barrangou R."/>
            <person name="Klaenhammer T.R."/>
            <person name="Caufield P.W."/>
            <person name="Cui Y."/>
            <person name="Zhang H."/>
            <person name="O'Toole P.W."/>
        </authorList>
    </citation>
    <scope>NUCLEOTIDE SEQUENCE [LARGE SCALE GENOMIC DNA]</scope>
    <source>
        <strain evidence="5 6">DSM 22696</strain>
    </source>
</reference>
<accession>A0A0R2L676</accession>
<evidence type="ECO:0000256" key="1">
    <source>
        <dbReference type="ARBA" id="ARBA00004328"/>
    </source>
</evidence>
<sequence>MTKDELQALFNKASMKASDLNAKAIAVIQSDSFDKETYDGIKKNLKDAKAKRDAIQEQIDAYDEEHPEKPEPTDNNQGTALPSGHVGTTRDQQRKSMRNFLKTGVVTTDLTGAGLSDGSILIPETILPAEHETHQFPRLGNMVRTVQVSTTTGKLPVFQESGDTLSLHKEFDETTPSSTPRIVPIPWDLQTYTGRYVFSQDLISDSSYDWEAEFGSRLVELQNNTDDMLIANKLTDGITATATTDLISDIKHALNKFFKPFDSAQASIILSQSAFDELDNMKDSTGRPMVQPDVTQATDGFIKGKPLVVLDDLLFPKAKVGDANIIISPLQKSIIKFRNNQITGEFQDTHDIWYKSLGMYLREDVEQARKDLICLISSSAPSGK</sequence>
<dbReference type="Proteomes" id="UP000321429">
    <property type="component" value="Unassembled WGS sequence"/>
</dbReference>
<dbReference type="EMBL" id="JQCB01000002">
    <property type="protein sequence ID" value="KRN96848.1"/>
    <property type="molecule type" value="Genomic_DNA"/>
</dbReference>
<dbReference type="RefSeq" id="WP_146993614.1">
    <property type="nucleotide sequence ID" value="NZ_BJUD01000011.1"/>
</dbReference>
<dbReference type="NCBIfam" id="TIGR01554">
    <property type="entry name" value="major_cap_HK97"/>
    <property type="match status" value="1"/>
</dbReference>
<feature type="domain" description="Phage capsid-like C-terminal" evidence="3">
    <location>
        <begin position="141"/>
        <end position="313"/>
    </location>
</feature>
<comment type="subcellular location">
    <subcellularLocation>
        <location evidence="1">Virion</location>
    </subcellularLocation>
</comment>
<evidence type="ECO:0000313" key="6">
    <source>
        <dbReference type="Proteomes" id="UP000051139"/>
    </source>
</evidence>
<dbReference type="SUPFAM" id="SSF56563">
    <property type="entry name" value="Major capsid protein gp5"/>
    <property type="match status" value="1"/>
</dbReference>
<reference evidence="4 7" key="2">
    <citation type="submission" date="2019-07" db="EMBL/GenBank/DDBJ databases">
        <title>Whole genome shotgun sequence of Lactobacillus siliginis NBRC 101315.</title>
        <authorList>
            <person name="Hosoyama A."/>
            <person name="Uohara A."/>
            <person name="Ohji S."/>
            <person name="Ichikawa N."/>
        </authorList>
    </citation>
    <scope>NUCLEOTIDE SEQUENCE [LARGE SCALE GENOMIC DNA]</scope>
    <source>
        <strain evidence="4 7">NBRC 101315</strain>
    </source>
</reference>
<organism evidence="5 6">
    <name type="scientific">Furfurilactobacillus siliginis</name>
    <dbReference type="NCBI Taxonomy" id="348151"/>
    <lineage>
        <taxon>Bacteria</taxon>
        <taxon>Bacillati</taxon>
        <taxon>Bacillota</taxon>
        <taxon>Bacilli</taxon>
        <taxon>Lactobacillales</taxon>
        <taxon>Lactobacillaceae</taxon>
        <taxon>Furfurilactobacillus</taxon>
    </lineage>
</organism>
<dbReference type="EMBL" id="BJUD01000011">
    <property type="protein sequence ID" value="GEK28515.1"/>
    <property type="molecule type" value="Genomic_DNA"/>
</dbReference>
<evidence type="ECO:0000313" key="4">
    <source>
        <dbReference type="EMBL" id="GEK28515.1"/>
    </source>
</evidence>
<dbReference type="PATRIC" id="fig|348151.3.peg.734"/>
<dbReference type="AlphaFoldDB" id="A0A0R2L676"/>
<evidence type="ECO:0000313" key="7">
    <source>
        <dbReference type="Proteomes" id="UP000321429"/>
    </source>
</evidence>
<protein>
    <submittedName>
        <fullName evidence="5">Phage capsid protein</fullName>
    </submittedName>
</protein>